<dbReference type="EMBL" id="LVEA01000031">
    <property type="protein sequence ID" value="KYL04728.1"/>
    <property type="molecule type" value="Genomic_DNA"/>
</dbReference>
<dbReference type="Proteomes" id="UP000075816">
    <property type="component" value="Unassembled WGS sequence"/>
</dbReference>
<organism evidence="1 2">
    <name type="scientific">Fusobacterium necrophorum subsp. funduliforme</name>
    <dbReference type="NCBI Taxonomy" id="143387"/>
    <lineage>
        <taxon>Bacteria</taxon>
        <taxon>Fusobacteriati</taxon>
        <taxon>Fusobacteriota</taxon>
        <taxon>Fusobacteriia</taxon>
        <taxon>Fusobacteriales</taxon>
        <taxon>Fusobacteriaceae</taxon>
        <taxon>Fusobacterium</taxon>
    </lineage>
</organism>
<comment type="caution">
    <text evidence="1">The sequence shown here is derived from an EMBL/GenBank/DDBJ whole genome shotgun (WGS) entry which is preliminary data.</text>
</comment>
<proteinExistence type="predicted"/>
<protein>
    <submittedName>
        <fullName evidence="1">Uncharacterized protein</fullName>
    </submittedName>
</protein>
<dbReference type="AlphaFoldDB" id="A0A162IYW9"/>
<evidence type="ECO:0000313" key="1">
    <source>
        <dbReference type="EMBL" id="KYL04728.1"/>
    </source>
</evidence>
<name>A0A162IYW9_9FUSO</name>
<accession>A0A162IYW9</accession>
<dbReference type="RefSeq" id="WP_062681043.1">
    <property type="nucleotide sequence ID" value="NZ_LVEA01000031.1"/>
</dbReference>
<reference evidence="1 2" key="1">
    <citation type="submission" date="2016-03" db="EMBL/GenBank/DDBJ databases">
        <title>Comparative genomics of human isolates of Fusobacterium necrophorum.</title>
        <authorList>
            <person name="Jensen A."/>
            <person name="Bank S."/>
            <person name="Andersen P.S."/>
            <person name="Kristensen L.H."/>
            <person name="Prag J."/>
        </authorList>
    </citation>
    <scope>NUCLEOTIDE SEQUENCE [LARGE SCALE GENOMIC DNA]</scope>
    <source>
        <strain evidence="1 2">LS_1264</strain>
    </source>
</reference>
<sequence length="128" mass="15873">MRIKLWNKIKTFKNNLRTLKNMGEHAYVVEFYFKKLKNFEEMYQFAIKYSEVKKEDYRILKNILLEKEKENFVKYVIKEGEKDIEGTFSTFRKAHKMLCKIKKDDIENFIKKEKSYRLEEFRKFIETE</sequence>
<gene>
    <name evidence="1" type="ORF">A2J07_05325</name>
</gene>
<evidence type="ECO:0000313" key="2">
    <source>
        <dbReference type="Proteomes" id="UP000075816"/>
    </source>
</evidence>